<feature type="region of interest" description="Disordered" evidence="1">
    <location>
        <begin position="1"/>
        <end position="27"/>
    </location>
</feature>
<proteinExistence type="predicted"/>
<sequence length="568" mass="62042">MPPTGHPTTGGLRLSSDNRPSHKPNVHIIDDRTRVIFGVDPRAAATRSSVKLAEQKKKNLFPPADLLHLTSSDTFDADEQLESPASARNSNIASMGDTENLDLLACVALATHSKKRQQPAHGAPSKEAVTADSLPPAEQQPSHTEYSTAYFDAYYDASPQETTETDFLSRDEQQPVHVPSSFEAANSTPPAEKRASYESTEWGVADEDTQGAHTISNASTPTQQEPVRGALNQDFTAINPRATNGGLSRINPRPLPGYMPAAIGPSGGRQPIIKKSRKCKPRTTGFNRKTGEGMLTDVCNIATPAKGTPVAHTNKDGRYRCARCKGRFTRTRTVKDHFITCVNKYGNPNKLSWYDHPTLAKSKDWHLGSLAMAKEAEDGTEWEEDEEGLEDEDGDEQEQDQEGDDDFPEQHVDDSIAPAIESDTAADEEDEDGDSHMGNEDQGRDGNISAASTPYYTPNEGSSLSASIQGSRFHTPQEGSDTPGYGPDGYRTPVPSNIRGWSATPRYEGGSYTPSFGRGYETPVQNFGYDSDLSRDTDIIRRRETEGYGDETPTPGYDEEGDFIMAEF</sequence>
<feature type="compositionally biased region" description="Acidic residues" evidence="1">
    <location>
        <begin position="378"/>
        <end position="407"/>
    </location>
</feature>
<dbReference type="OrthoDB" id="10266345at2759"/>
<feature type="compositionally biased region" description="Basic and acidic residues" evidence="1">
    <location>
        <begin position="532"/>
        <end position="546"/>
    </location>
</feature>
<feature type="region of interest" description="Disordered" evidence="1">
    <location>
        <begin position="374"/>
        <end position="411"/>
    </location>
</feature>
<protein>
    <submittedName>
        <fullName evidence="2">Uncharacterized protein</fullName>
    </submittedName>
</protein>
<dbReference type="RefSeq" id="XP_037164567.1">
    <property type="nucleotide sequence ID" value="XM_037308301.1"/>
</dbReference>
<feature type="compositionally biased region" description="Polar residues" evidence="1">
    <location>
        <begin position="449"/>
        <end position="480"/>
    </location>
</feature>
<organism evidence="2 3">
    <name type="scientific">Letharia columbiana</name>
    <dbReference type="NCBI Taxonomy" id="112416"/>
    <lineage>
        <taxon>Eukaryota</taxon>
        <taxon>Fungi</taxon>
        <taxon>Dikarya</taxon>
        <taxon>Ascomycota</taxon>
        <taxon>Pezizomycotina</taxon>
        <taxon>Lecanoromycetes</taxon>
        <taxon>OSLEUM clade</taxon>
        <taxon>Lecanoromycetidae</taxon>
        <taxon>Lecanorales</taxon>
        <taxon>Lecanorineae</taxon>
        <taxon>Parmeliaceae</taxon>
        <taxon>Letharia</taxon>
    </lineage>
</organism>
<accession>A0A8H6FUT6</accession>
<dbReference type="EMBL" id="JACCJC010000025">
    <property type="protein sequence ID" value="KAF6235196.1"/>
    <property type="molecule type" value="Genomic_DNA"/>
</dbReference>
<feature type="region of interest" description="Disordered" evidence="1">
    <location>
        <begin position="423"/>
        <end position="563"/>
    </location>
</feature>
<dbReference type="Proteomes" id="UP000578531">
    <property type="component" value="Unassembled WGS sequence"/>
</dbReference>
<gene>
    <name evidence="2" type="ORF">HO173_006390</name>
</gene>
<feature type="compositionally biased region" description="Acidic residues" evidence="1">
    <location>
        <begin position="424"/>
        <end position="433"/>
    </location>
</feature>
<feature type="region of interest" description="Disordered" evidence="1">
    <location>
        <begin position="160"/>
        <end position="201"/>
    </location>
</feature>
<dbReference type="AlphaFoldDB" id="A0A8H6FUT6"/>
<evidence type="ECO:0000313" key="2">
    <source>
        <dbReference type="EMBL" id="KAF6235196.1"/>
    </source>
</evidence>
<feature type="compositionally biased region" description="Basic and acidic residues" evidence="1">
    <location>
        <begin position="434"/>
        <end position="444"/>
    </location>
</feature>
<reference evidence="2 3" key="1">
    <citation type="journal article" date="2020" name="Genomics">
        <title>Complete, high-quality genomes from long-read metagenomic sequencing of two wolf lichen thalli reveals enigmatic genome architecture.</title>
        <authorList>
            <person name="McKenzie S.K."/>
            <person name="Walston R.F."/>
            <person name="Allen J.L."/>
        </authorList>
    </citation>
    <scope>NUCLEOTIDE SEQUENCE [LARGE SCALE GENOMIC DNA]</scope>
    <source>
        <strain evidence="2">WasteWater2</strain>
    </source>
</reference>
<evidence type="ECO:0000313" key="3">
    <source>
        <dbReference type="Proteomes" id="UP000578531"/>
    </source>
</evidence>
<comment type="caution">
    <text evidence="2">The sequence shown here is derived from an EMBL/GenBank/DDBJ whole genome shotgun (WGS) entry which is preliminary data.</text>
</comment>
<keyword evidence="3" id="KW-1185">Reference proteome</keyword>
<feature type="region of interest" description="Disordered" evidence="1">
    <location>
        <begin position="114"/>
        <end position="143"/>
    </location>
</feature>
<name>A0A8H6FUT6_9LECA</name>
<dbReference type="GeneID" id="59288051"/>
<evidence type="ECO:0000256" key="1">
    <source>
        <dbReference type="SAM" id="MobiDB-lite"/>
    </source>
</evidence>